<dbReference type="Gene3D" id="3.90.850.10">
    <property type="entry name" value="Fumarylacetoacetase-like, C-terminal domain"/>
    <property type="match status" value="1"/>
</dbReference>
<organism evidence="1 2">
    <name type="scientific">Pseudofrankia inefficax (strain DSM 45817 / CECT 9037 / DDB 130130 / EuI1c)</name>
    <name type="common">Frankia inefficax</name>
    <dbReference type="NCBI Taxonomy" id="298654"/>
    <lineage>
        <taxon>Bacteria</taxon>
        <taxon>Bacillati</taxon>
        <taxon>Actinomycetota</taxon>
        <taxon>Actinomycetes</taxon>
        <taxon>Frankiales</taxon>
        <taxon>Frankiaceae</taxon>
        <taxon>Pseudofrankia</taxon>
    </lineage>
</organism>
<accession>E3J2E5</accession>
<dbReference type="GO" id="GO:0005737">
    <property type="term" value="C:cytoplasm"/>
    <property type="evidence" value="ECO:0007669"/>
    <property type="project" value="TreeGrafter"/>
</dbReference>
<dbReference type="PANTHER" id="PTHR30143:SF0">
    <property type="entry name" value="2-KETO-4-PENTENOATE HYDRATASE"/>
    <property type="match status" value="1"/>
</dbReference>
<keyword evidence="1" id="KW-0456">Lyase</keyword>
<dbReference type="RefSeq" id="WP_013422438.1">
    <property type="nucleotide sequence ID" value="NC_014666.1"/>
</dbReference>
<dbReference type="STRING" id="298654.FraEuI1c_1245"/>
<dbReference type="eggNOG" id="COG3971">
    <property type="taxonomic scope" value="Bacteria"/>
</dbReference>
<dbReference type="SUPFAM" id="SSF56529">
    <property type="entry name" value="FAH"/>
    <property type="match status" value="1"/>
</dbReference>
<dbReference type="InParanoid" id="E3J2E5"/>
<evidence type="ECO:0000313" key="2">
    <source>
        <dbReference type="Proteomes" id="UP000002484"/>
    </source>
</evidence>
<dbReference type="PANTHER" id="PTHR30143">
    <property type="entry name" value="ACID HYDRATASE"/>
    <property type="match status" value="1"/>
</dbReference>
<name>E3J2E5_PSEI1</name>
<keyword evidence="2" id="KW-1185">Reference proteome</keyword>
<dbReference type="EMBL" id="CP002299">
    <property type="protein sequence ID" value="ADP79317.1"/>
    <property type="molecule type" value="Genomic_DNA"/>
</dbReference>
<dbReference type="HOGENOM" id="CLU_060136_4_0_11"/>
<sequence length="265" mass="28074">MKPIEETAGYLDDARLRVTAVPQLPAGLELADAYRIQRAVVGRRLARGERLVGTKLGMTSRAKMEQMGISEIICGQLTDAMMVPDGGSVDLTTLIHPRVEPEVAFRLARDVDLSDPDVDIVACTGGVAAALEIIDSRYADFRFSLPDVVADNTSAAFFVVGTWRPPMHESWRQTLGALSVQLFAGDETVEAGSTREILGHPLNALRALVPLARQYGFPLSAGQVILAGAATAAVPLRAGPVRVEIFGLGTASVRARAGNEGGADG</sequence>
<evidence type="ECO:0000313" key="1">
    <source>
        <dbReference type="EMBL" id="ADP79317.1"/>
    </source>
</evidence>
<dbReference type="InterPro" id="IPR050772">
    <property type="entry name" value="Hydratase-Decarb/MhpD_sf"/>
</dbReference>
<dbReference type="EC" id="4.1.1.77" evidence="1"/>
<dbReference type="Proteomes" id="UP000002484">
    <property type="component" value="Chromosome"/>
</dbReference>
<dbReference type="GO" id="GO:0047437">
    <property type="term" value="F:4-oxalocrotonate decarboxylase activity"/>
    <property type="evidence" value="ECO:0007669"/>
    <property type="project" value="UniProtKB-EC"/>
</dbReference>
<dbReference type="KEGG" id="fri:FraEuI1c_1245"/>
<reference evidence="1 2" key="1">
    <citation type="submission" date="2010-10" db="EMBL/GenBank/DDBJ databases">
        <title>Complete sequence of Frankia sp. EuI1c.</title>
        <authorList>
            <consortium name="US DOE Joint Genome Institute"/>
            <person name="Lucas S."/>
            <person name="Copeland A."/>
            <person name="Lapidus A."/>
            <person name="Cheng J.-F."/>
            <person name="Bruce D."/>
            <person name="Goodwin L."/>
            <person name="Pitluck S."/>
            <person name="Chertkov O."/>
            <person name="Detter J.C."/>
            <person name="Han C."/>
            <person name="Tapia R."/>
            <person name="Land M."/>
            <person name="Hauser L."/>
            <person name="Jeffries C."/>
            <person name="Kyrpides N."/>
            <person name="Ivanova N."/>
            <person name="Mikhailova N."/>
            <person name="Beauchemin N."/>
            <person name="Sen A."/>
            <person name="Sur S.A."/>
            <person name="Gtari M."/>
            <person name="Wall L."/>
            <person name="Tisa L."/>
            <person name="Woyke T."/>
        </authorList>
    </citation>
    <scope>NUCLEOTIDE SEQUENCE [LARGE SCALE GENOMIC DNA]</scope>
    <source>
        <strain evidence="2">DSM 45817 / CECT 9037 / EuI1c</strain>
    </source>
</reference>
<proteinExistence type="predicted"/>
<dbReference type="AlphaFoldDB" id="E3J2E5"/>
<dbReference type="GO" id="GO:0008684">
    <property type="term" value="F:2-oxopent-4-enoate hydratase activity"/>
    <property type="evidence" value="ECO:0007669"/>
    <property type="project" value="TreeGrafter"/>
</dbReference>
<protein>
    <submittedName>
        <fullName evidence="1">4-oxalocrotonate decarboxylase</fullName>
        <ecNumber evidence="1">4.1.1.77</ecNumber>
    </submittedName>
</protein>
<dbReference type="InterPro" id="IPR036663">
    <property type="entry name" value="Fumarylacetoacetase_C_sf"/>
</dbReference>
<gene>
    <name evidence="1" type="ordered locus">FraEuI1c_1245</name>
</gene>